<comment type="caution">
    <text evidence="4">The sequence shown here is derived from an EMBL/GenBank/DDBJ whole genome shotgun (WGS) entry which is preliminary data.</text>
</comment>
<name>A0A7U7GDD1_9GAMM</name>
<reference evidence="4 5" key="1">
    <citation type="journal article" date="2014" name="ISME J.">
        <title>Candidatus Competibacter-lineage genomes retrieved from metagenomes reveal functional metabolic diversity.</title>
        <authorList>
            <person name="McIlroy S.J."/>
            <person name="Albertsen M."/>
            <person name="Andresen E.K."/>
            <person name="Saunders A.M."/>
            <person name="Kristiansen R."/>
            <person name="Stokholm-Bjerregaard M."/>
            <person name="Nielsen K.L."/>
            <person name="Nielsen P.H."/>
        </authorList>
    </citation>
    <scope>NUCLEOTIDE SEQUENCE [LARGE SCALE GENOMIC DNA]</scope>
    <source>
        <strain evidence="4 5">Run_B_J11</strain>
    </source>
</reference>
<dbReference type="PROSITE" id="PS51257">
    <property type="entry name" value="PROKAR_LIPOPROTEIN"/>
    <property type="match status" value="1"/>
</dbReference>
<feature type="domain" description="BON" evidence="3">
    <location>
        <begin position="52"/>
        <end position="120"/>
    </location>
</feature>
<dbReference type="AlphaFoldDB" id="A0A7U7GDD1"/>
<dbReference type="Pfam" id="PF04972">
    <property type="entry name" value="BON"/>
    <property type="match status" value="1"/>
</dbReference>
<evidence type="ECO:0000256" key="1">
    <source>
        <dbReference type="SAM" id="MobiDB-lite"/>
    </source>
</evidence>
<dbReference type="Proteomes" id="UP000019184">
    <property type="component" value="Unassembled WGS sequence"/>
</dbReference>
<feature type="region of interest" description="Disordered" evidence="1">
    <location>
        <begin position="24"/>
        <end position="51"/>
    </location>
</feature>
<dbReference type="PANTHER" id="PTHR34606:SF15">
    <property type="entry name" value="BON DOMAIN-CONTAINING PROTEIN"/>
    <property type="match status" value="1"/>
</dbReference>
<protein>
    <recommendedName>
        <fullName evidence="3">BON domain-containing protein</fullName>
    </recommendedName>
</protein>
<dbReference type="EMBL" id="CBTK010000257">
    <property type="protein sequence ID" value="CDH46330.1"/>
    <property type="molecule type" value="Genomic_DNA"/>
</dbReference>
<organism evidence="4 5">
    <name type="scientific">Candidatus Contendobacter odensis Run_B_J11</name>
    <dbReference type="NCBI Taxonomy" id="1400861"/>
    <lineage>
        <taxon>Bacteria</taxon>
        <taxon>Pseudomonadati</taxon>
        <taxon>Pseudomonadota</taxon>
        <taxon>Gammaproteobacteria</taxon>
        <taxon>Candidatus Competibacteraceae</taxon>
        <taxon>Candidatus Contendibacter</taxon>
    </lineage>
</organism>
<dbReference type="InterPro" id="IPR007055">
    <property type="entry name" value="BON_dom"/>
</dbReference>
<feature type="signal peptide" evidence="2">
    <location>
        <begin position="1"/>
        <end position="22"/>
    </location>
</feature>
<feature type="compositionally biased region" description="Low complexity" evidence="1">
    <location>
        <begin position="29"/>
        <end position="43"/>
    </location>
</feature>
<evidence type="ECO:0000313" key="4">
    <source>
        <dbReference type="EMBL" id="CDH46330.1"/>
    </source>
</evidence>
<keyword evidence="2" id="KW-0732">Signal</keyword>
<dbReference type="InterPro" id="IPR014004">
    <property type="entry name" value="Transpt-assoc_nodulatn_dom_bac"/>
</dbReference>
<dbReference type="PANTHER" id="PTHR34606">
    <property type="entry name" value="BON DOMAIN-CONTAINING PROTEIN"/>
    <property type="match status" value="1"/>
</dbReference>
<dbReference type="SMART" id="SM00749">
    <property type="entry name" value="BON"/>
    <property type="match status" value="1"/>
</dbReference>
<accession>A0A7U7GDD1</accession>
<feature type="chain" id="PRO_5031562281" description="BON domain-containing protein" evidence="2">
    <location>
        <begin position="23"/>
        <end position="120"/>
    </location>
</feature>
<sequence>MMNPRNLVIPVFLAALATTGCASLGGGSSSDSDSGTATASLSDGGRGGAKVSDSDIAAAIKDAFKQDPQLATASITVTVEKGVVTLSGNAPNAQTYNRAISVARSAPGVRPPVVATALKF</sequence>
<dbReference type="Gene3D" id="3.30.1340.30">
    <property type="match status" value="1"/>
</dbReference>
<keyword evidence="5" id="KW-1185">Reference proteome</keyword>
<dbReference type="PROSITE" id="PS50914">
    <property type="entry name" value="BON"/>
    <property type="match status" value="1"/>
</dbReference>
<evidence type="ECO:0000313" key="5">
    <source>
        <dbReference type="Proteomes" id="UP000019184"/>
    </source>
</evidence>
<dbReference type="RefSeq" id="WP_051497898.1">
    <property type="nucleotide sequence ID" value="NZ_CBTK010000257.1"/>
</dbReference>
<dbReference type="InterPro" id="IPR051686">
    <property type="entry name" value="Lipoprotein_DolP"/>
</dbReference>
<evidence type="ECO:0000256" key="2">
    <source>
        <dbReference type="SAM" id="SignalP"/>
    </source>
</evidence>
<gene>
    <name evidence="4" type="ORF">BN874_420043</name>
</gene>
<proteinExistence type="predicted"/>
<evidence type="ECO:0000259" key="3">
    <source>
        <dbReference type="PROSITE" id="PS50914"/>
    </source>
</evidence>